<keyword evidence="4" id="KW-1185">Reference proteome</keyword>
<proteinExistence type="predicted"/>
<evidence type="ECO:0000256" key="1">
    <source>
        <dbReference type="SAM" id="MobiDB-lite"/>
    </source>
</evidence>
<feature type="compositionally biased region" description="Pro residues" evidence="1">
    <location>
        <begin position="43"/>
        <end position="52"/>
    </location>
</feature>
<organism evidence="3 4">
    <name type="scientific">Streptomyces clavifer</name>
    <dbReference type="NCBI Taxonomy" id="68188"/>
    <lineage>
        <taxon>Bacteria</taxon>
        <taxon>Bacillati</taxon>
        <taxon>Actinomycetota</taxon>
        <taxon>Actinomycetes</taxon>
        <taxon>Kitasatosporales</taxon>
        <taxon>Streptomycetaceae</taxon>
        <taxon>Streptomyces</taxon>
    </lineage>
</organism>
<dbReference type="RefSeq" id="WP_209469535.1">
    <property type="nucleotide sequence ID" value="NZ_BMWJ01000012.1"/>
</dbReference>
<dbReference type="Proteomes" id="UP001519311">
    <property type="component" value="Unassembled WGS sequence"/>
</dbReference>
<reference evidence="3 4" key="1">
    <citation type="submission" date="2021-03" db="EMBL/GenBank/DDBJ databases">
        <title>Sequencing the genomes of 1000 actinobacteria strains.</title>
        <authorList>
            <person name="Klenk H.-P."/>
        </authorList>
    </citation>
    <scope>NUCLEOTIDE SEQUENCE [LARGE SCALE GENOMIC DNA]</scope>
    <source>
        <strain evidence="3 4">DSM 40843</strain>
    </source>
</reference>
<name>A0ABS4V3H6_9ACTN</name>
<gene>
    <name evidence="3" type="ORF">JOF59_000831</name>
</gene>
<keyword evidence="2" id="KW-0732">Signal</keyword>
<accession>A0ABS4V3H6</accession>
<evidence type="ECO:0008006" key="5">
    <source>
        <dbReference type="Google" id="ProtNLM"/>
    </source>
</evidence>
<dbReference type="EMBL" id="JAGINS010000001">
    <property type="protein sequence ID" value="MBP2358431.1"/>
    <property type="molecule type" value="Genomic_DNA"/>
</dbReference>
<evidence type="ECO:0000313" key="4">
    <source>
        <dbReference type="Proteomes" id="UP001519311"/>
    </source>
</evidence>
<sequence length="67" mass="6985">MIHVHRASCLAFGALVLAGAALGAFAVPAQAAEVRVSATHTTPCPPQPPARPEVPRPGHDPHDFGWQ</sequence>
<feature type="chain" id="PRO_5045757003" description="Secreted protein" evidence="2">
    <location>
        <begin position="32"/>
        <end position="67"/>
    </location>
</feature>
<evidence type="ECO:0000256" key="2">
    <source>
        <dbReference type="SAM" id="SignalP"/>
    </source>
</evidence>
<feature type="compositionally biased region" description="Basic and acidic residues" evidence="1">
    <location>
        <begin position="53"/>
        <end position="67"/>
    </location>
</feature>
<feature type="signal peptide" evidence="2">
    <location>
        <begin position="1"/>
        <end position="31"/>
    </location>
</feature>
<protein>
    <recommendedName>
        <fullName evidence="5">Secreted protein</fullName>
    </recommendedName>
</protein>
<evidence type="ECO:0000313" key="3">
    <source>
        <dbReference type="EMBL" id="MBP2358431.1"/>
    </source>
</evidence>
<feature type="region of interest" description="Disordered" evidence="1">
    <location>
        <begin position="35"/>
        <end position="67"/>
    </location>
</feature>
<comment type="caution">
    <text evidence="3">The sequence shown here is derived from an EMBL/GenBank/DDBJ whole genome shotgun (WGS) entry which is preliminary data.</text>
</comment>